<name>A0A1M7IBF8_9HYPH</name>
<dbReference type="STRING" id="735517.SAMN05444272_2483"/>
<evidence type="ECO:0000313" key="6">
    <source>
        <dbReference type="EMBL" id="SHM37777.1"/>
    </source>
</evidence>
<evidence type="ECO:0000256" key="4">
    <source>
        <dbReference type="ARBA" id="ARBA00022795"/>
    </source>
</evidence>
<dbReference type="GO" id="GO:0005829">
    <property type="term" value="C:cytosol"/>
    <property type="evidence" value="ECO:0007669"/>
    <property type="project" value="UniProtKB-SubCell"/>
</dbReference>
<gene>
    <name evidence="6" type="ORF">SAMN05444272_2483</name>
</gene>
<evidence type="ECO:0000256" key="2">
    <source>
        <dbReference type="ARBA" id="ARBA00008787"/>
    </source>
</evidence>
<dbReference type="Proteomes" id="UP000186002">
    <property type="component" value="Unassembled WGS sequence"/>
</dbReference>
<reference evidence="6 7" key="1">
    <citation type="submission" date="2016-11" db="EMBL/GenBank/DDBJ databases">
        <authorList>
            <person name="Jaros S."/>
            <person name="Januszkiewicz K."/>
            <person name="Wedrychowicz H."/>
        </authorList>
    </citation>
    <scope>NUCLEOTIDE SEQUENCE [LARGE SCALE GENOMIC DNA]</scope>
    <source>
        <strain evidence="6 7">DSM 22153</strain>
    </source>
</reference>
<dbReference type="EMBL" id="FRBW01000002">
    <property type="protein sequence ID" value="SHM37777.1"/>
    <property type="molecule type" value="Genomic_DNA"/>
</dbReference>
<dbReference type="Gene3D" id="1.20.120.340">
    <property type="entry name" value="Flagellar protein FliS"/>
    <property type="match status" value="1"/>
</dbReference>
<dbReference type="AlphaFoldDB" id="A0A1M7IBF8"/>
<keyword evidence="4" id="KW-1005">Bacterial flagellum biogenesis</keyword>
<comment type="similarity">
    <text evidence="2">Belongs to the FliS family.</text>
</comment>
<keyword evidence="3" id="KW-0963">Cytoplasm</keyword>
<evidence type="ECO:0000256" key="5">
    <source>
        <dbReference type="ARBA" id="ARBA00023186"/>
    </source>
</evidence>
<keyword evidence="5" id="KW-0143">Chaperone</keyword>
<dbReference type="GO" id="GO:0071973">
    <property type="term" value="P:bacterial-type flagellum-dependent cell motility"/>
    <property type="evidence" value="ECO:0007669"/>
    <property type="project" value="TreeGrafter"/>
</dbReference>
<keyword evidence="6" id="KW-0282">Flagellum</keyword>
<evidence type="ECO:0000256" key="3">
    <source>
        <dbReference type="ARBA" id="ARBA00022490"/>
    </source>
</evidence>
<comment type="subcellular location">
    <subcellularLocation>
        <location evidence="1">Cytoplasm</location>
        <location evidence="1">Cytosol</location>
    </subcellularLocation>
</comment>
<organism evidence="6 7">
    <name type="scientific">Roseibium suaedae</name>
    <dbReference type="NCBI Taxonomy" id="735517"/>
    <lineage>
        <taxon>Bacteria</taxon>
        <taxon>Pseudomonadati</taxon>
        <taxon>Pseudomonadota</taxon>
        <taxon>Alphaproteobacteria</taxon>
        <taxon>Hyphomicrobiales</taxon>
        <taxon>Stappiaceae</taxon>
        <taxon>Roseibium</taxon>
    </lineage>
</organism>
<accession>A0A1M7IBF8</accession>
<evidence type="ECO:0000313" key="7">
    <source>
        <dbReference type="Proteomes" id="UP000186002"/>
    </source>
</evidence>
<keyword evidence="7" id="KW-1185">Reference proteome</keyword>
<keyword evidence="6" id="KW-0969">Cilium</keyword>
<keyword evidence="6" id="KW-0966">Cell projection</keyword>
<dbReference type="PANTHER" id="PTHR34773:SF1">
    <property type="entry name" value="FLAGELLAR SECRETION CHAPERONE FLIS"/>
    <property type="match status" value="1"/>
</dbReference>
<dbReference type="PANTHER" id="PTHR34773">
    <property type="entry name" value="FLAGELLAR SECRETION CHAPERONE FLIS"/>
    <property type="match status" value="1"/>
</dbReference>
<dbReference type="InterPro" id="IPR036584">
    <property type="entry name" value="FliS_sf"/>
</dbReference>
<dbReference type="InterPro" id="IPR003713">
    <property type="entry name" value="FliS"/>
</dbReference>
<dbReference type="GO" id="GO:0044780">
    <property type="term" value="P:bacterial-type flagellum assembly"/>
    <property type="evidence" value="ECO:0007669"/>
    <property type="project" value="InterPro"/>
</dbReference>
<dbReference type="Pfam" id="PF02561">
    <property type="entry name" value="FliS"/>
    <property type="match status" value="1"/>
</dbReference>
<evidence type="ECO:0000256" key="1">
    <source>
        <dbReference type="ARBA" id="ARBA00004514"/>
    </source>
</evidence>
<protein>
    <submittedName>
        <fullName evidence="6">Flagellar protein FliS</fullName>
    </submittedName>
</protein>
<dbReference type="SUPFAM" id="SSF101116">
    <property type="entry name" value="Flagellar export chaperone FliS"/>
    <property type="match status" value="1"/>
</dbReference>
<proteinExistence type="inferred from homology"/>
<sequence>MNRAIGAYRQAAVAVPPLAAVTLLFDEVLNALILTSRHLMDREYEQAHLRSQRAVGILQGLRQNLDLKTGGPVAKQLLDTYTRNISAINSVIGKPDANRRLQQLASGLLELRNAWAEMTSLSQRSLEPLMREFEIKHDIVRNA</sequence>